<evidence type="ECO:0000313" key="8">
    <source>
        <dbReference type="Proteomes" id="UP000809290"/>
    </source>
</evidence>
<evidence type="ECO:0000256" key="6">
    <source>
        <dbReference type="SAM" id="Phobius"/>
    </source>
</evidence>
<dbReference type="PANTHER" id="PTHR30086:SF20">
    <property type="entry name" value="ARGININE EXPORTER PROTEIN ARGO-RELATED"/>
    <property type="match status" value="1"/>
</dbReference>
<feature type="transmembrane region" description="Helical" evidence="6">
    <location>
        <begin position="72"/>
        <end position="93"/>
    </location>
</feature>
<dbReference type="InterPro" id="IPR001123">
    <property type="entry name" value="LeuE-type"/>
</dbReference>
<feature type="transmembrane region" description="Helical" evidence="6">
    <location>
        <begin position="6"/>
        <end position="28"/>
    </location>
</feature>
<feature type="transmembrane region" description="Helical" evidence="6">
    <location>
        <begin position="150"/>
        <end position="170"/>
    </location>
</feature>
<dbReference type="Proteomes" id="UP000809290">
    <property type="component" value="Unassembled WGS sequence"/>
</dbReference>
<feature type="transmembrane region" description="Helical" evidence="6">
    <location>
        <begin position="40"/>
        <end position="66"/>
    </location>
</feature>
<sequence>MLSIAALIGFGIAVTPLVVTPGASFTLVSSRGLVGDRRGAWAVIVGTAVGIITHGLLAGLGLAAVVMRSAEVYQVLRFVGAIYLVGLGVFLVWRGRRRSVSSSLEYAHSSSKPVVHEVGQAYLANVLNVKAATVYLTLAPQFVPAQLMGVSSMLTLATVHVCVMAVWLGLWSTGLSKISEKFNLADWKRRIDTVGGAVLVFFGIRTALPGNSG</sequence>
<keyword evidence="5 6" id="KW-0472">Membrane</keyword>
<evidence type="ECO:0000256" key="4">
    <source>
        <dbReference type="ARBA" id="ARBA00022989"/>
    </source>
</evidence>
<dbReference type="PANTHER" id="PTHR30086">
    <property type="entry name" value="ARGININE EXPORTER PROTEIN ARGO"/>
    <property type="match status" value="1"/>
</dbReference>
<protein>
    <submittedName>
        <fullName evidence="7">Threonine/homoserine/homoserine lactone efflux protein</fullName>
    </submittedName>
</protein>
<gene>
    <name evidence="7" type="ORF">JOE56_000155</name>
</gene>
<evidence type="ECO:0000256" key="3">
    <source>
        <dbReference type="ARBA" id="ARBA00022692"/>
    </source>
</evidence>
<keyword evidence="4 6" id="KW-1133">Transmembrane helix</keyword>
<evidence type="ECO:0000256" key="2">
    <source>
        <dbReference type="ARBA" id="ARBA00022475"/>
    </source>
</evidence>
<feature type="transmembrane region" description="Helical" evidence="6">
    <location>
        <begin position="191"/>
        <end position="208"/>
    </location>
</feature>
<evidence type="ECO:0000256" key="1">
    <source>
        <dbReference type="ARBA" id="ARBA00004651"/>
    </source>
</evidence>
<keyword evidence="2" id="KW-1003">Cell membrane</keyword>
<evidence type="ECO:0000313" key="7">
    <source>
        <dbReference type="EMBL" id="MBM7815461.1"/>
    </source>
</evidence>
<dbReference type="RefSeq" id="WP_204514407.1">
    <property type="nucleotide sequence ID" value="NZ_JAFBCP010000001.1"/>
</dbReference>
<comment type="caution">
    <text evidence="7">The sequence shown here is derived from an EMBL/GenBank/DDBJ whole genome shotgun (WGS) entry which is preliminary data.</text>
</comment>
<accession>A0ABS2SGT1</accession>
<keyword evidence="8" id="KW-1185">Reference proteome</keyword>
<dbReference type="EMBL" id="JAFBCP010000001">
    <property type="protein sequence ID" value="MBM7815461.1"/>
    <property type="molecule type" value="Genomic_DNA"/>
</dbReference>
<dbReference type="Pfam" id="PF01810">
    <property type="entry name" value="LysE"/>
    <property type="match status" value="1"/>
</dbReference>
<comment type="subcellular location">
    <subcellularLocation>
        <location evidence="1">Cell membrane</location>
        <topology evidence="1">Multi-pass membrane protein</topology>
    </subcellularLocation>
</comment>
<organism evidence="7 8">
    <name type="scientific">Brevibacterium paucivorans</name>
    <dbReference type="NCBI Taxonomy" id="170994"/>
    <lineage>
        <taxon>Bacteria</taxon>
        <taxon>Bacillati</taxon>
        <taxon>Actinomycetota</taxon>
        <taxon>Actinomycetes</taxon>
        <taxon>Micrococcales</taxon>
        <taxon>Brevibacteriaceae</taxon>
        <taxon>Brevibacterium</taxon>
    </lineage>
</organism>
<evidence type="ECO:0000256" key="5">
    <source>
        <dbReference type="ARBA" id="ARBA00023136"/>
    </source>
</evidence>
<keyword evidence="3 6" id="KW-0812">Transmembrane</keyword>
<reference evidence="7 8" key="1">
    <citation type="submission" date="2021-01" db="EMBL/GenBank/DDBJ databases">
        <title>Sequencing the genomes of 1000 actinobacteria strains.</title>
        <authorList>
            <person name="Klenk H.-P."/>
        </authorList>
    </citation>
    <scope>NUCLEOTIDE SEQUENCE [LARGE SCALE GENOMIC DNA]</scope>
    <source>
        <strain evidence="7 8">DSM 13657</strain>
    </source>
</reference>
<proteinExistence type="predicted"/>
<name>A0ABS2SGT1_9MICO</name>